<evidence type="ECO:0000313" key="2">
    <source>
        <dbReference type="RefSeq" id="XP_059601953.1"/>
    </source>
</evidence>
<reference evidence="2" key="1">
    <citation type="submission" date="2025-02" db="EMBL/GenBank/DDBJ databases">
        <authorList>
            <consortium name="NCBI Genome Project"/>
        </authorList>
    </citation>
    <scope>NUCLEOTIDE SEQUENCE</scope>
</reference>
<feature type="compositionally biased region" description="Basic and acidic residues" evidence="1">
    <location>
        <begin position="244"/>
        <end position="268"/>
    </location>
</feature>
<proteinExistence type="predicted"/>
<feature type="compositionally biased region" description="Polar residues" evidence="1">
    <location>
        <begin position="118"/>
        <end position="131"/>
    </location>
</feature>
<dbReference type="RefSeq" id="XP_059601953.1">
    <property type="nucleotide sequence ID" value="XM_059743621.1"/>
</dbReference>
<evidence type="ECO:0000256" key="1">
    <source>
        <dbReference type="SAM" id="MobiDB-lite"/>
    </source>
</evidence>
<dbReference type="AlphaFoldDB" id="A0AAJ8DZK9"/>
<organism evidence="2">
    <name type="scientific">Aspergillus niger</name>
    <dbReference type="NCBI Taxonomy" id="5061"/>
    <lineage>
        <taxon>Eukaryota</taxon>
        <taxon>Fungi</taxon>
        <taxon>Dikarya</taxon>
        <taxon>Ascomycota</taxon>
        <taxon>Pezizomycotina</taxon>
        <taxon>Eurotiomycetes</taxon>
        <taxon>Eurotiomycetidae</taxon>
        <taxon>Eurotiales</taxon>
        <taxon>Aspergillaceae</taxon>
        <taxon>Aspergillus</taxon>
        <taxon>Aspergillus subgen. Circumdati</taxon>
    </lineage>
</organism>
<feature type="compositionally biased region" description="Basic and acidic residues" evidence="1">
    <location>
        <begin position="174"/>
        <end position="195"/>
    </location>
</feature>
<gene>
    <name evidence="2" type="ORF">An12g08910</name>
</gene>
<name>A0AAJ8DZK9_ASPNG</name>
<sequence length="323" mass="35885">MVIQRANKLELAFLLCVGYDTRLDAVGLRSGGRCGYEEDAGEVVVRVKESGKEEGIYRLMFRSPVGESRIDQAEYRVTREDTSEESATRVIGTEDLITTGYILRCAGAGGEITGACPGSQQSYRRQKTTVGEAQGRLEGEEGTSQQRSYEYLSTLALVYDSYFRISRQRWQPEASRRRVERRSKESNRQEREKGMKLLTQQPVARVAELVLRLLGGCRDHASSFTKRAKKGERRGNGKSRRAKQTTEQEPSTKKKEDDKCEGEEEKRGGRISVSEGREREEMASKSQVKSSQSISPAGRGEGGGPGDGSGWSGGTMTLHARPR</sequence>
<dbReference type="GeneID" id="84592700"/>
<accession>A0AAJ8DZK9</accession>
<reference evidence="2" key="2">
    <citation type="submission" date="2025-08" db="UniProtKB">
        <authorList>
            <consortium name="RefSeq"/>
        </authorList>
    </citation>
    <scope>IDENTIFICATION</scope>
</reference>
<feature type="compositionally biased region" description="Gly residues" evidence="1">
    <location>
        <begin position="299"/>
        <end position="313"/>
    </location>
</feature>
<feature type="compositionally biased region" description="Basic residues" evidence="1">
    <location>
        <begin position="226"/>
        <end position="243"/>
    </location>
</feature>
<dbReference type="KEGG" id="ang:An12g08910"/>
<feature type="region of interest" description="Disordered" evidence="1">
    <location>
        <begin position="170"/>
        <end position="199"/>
    </location>
</feature>
<feature type="region of interest" description="Disordered" evidence="1">
    <location>
        <begin position="117"/>
        <end position="145"/>
    </location>
</feature>
<feature type="region of interest" description="Disordered" evidence="1">
    <location>
        <begin position="224"/>
        <end position="323"/>
    </location>
</feature>
<protein>
    <submittedName>
        <fullName evidence="2">Uncharacterized protein</fullName>
    </submittedName>
</protein>
<feature type="compositionally biased region" description="Low complexity" evidence="1">
    <location>
        <begin position="284"/>
        <end position="295"/>
    </location>
</feature>
<dbReference type="VEuPathDB" id="FungiDB:An12g08910"/>